<dbReference type="GO" id="GO:0033588">
    <property type="term" value="C:elongator holoenzyme complex"/>
    <property type="evidence" value="ECO:0007669"/>
    <property type="project" value="InterPro"/>
</dbReference>
<evidence type="ECO:0000256" key="3">
    <source>
        <dbReference type="ARBA" id="ARBA00005043"/>
    </source>
</evidence>
<evidence type="ECO:0000256" key="8">
    <source>
        <dbReference type="ARBA" id="ARBA00023242"/>
    </source>
</evidence>
<sequence length="168" mass="18427">MEKNIQKSIPGTTFSTQNGQLLTSSGVPSLDSLLGGGLPIGTVVLIEEDFHGLYSKILLKYFLAEGIVTSHSTFVASQDTNPSSIVKELPAVIDSDSEPETDVQKISGNSNKMKIAFRYQNLPTDDLSDNFKHIGHFYDLSKNMSICDIENSDICYWTGQRMENGISS</sequence>
<evidence type="ECO:0000256" key="5">
    <source>
        <dbReference type="ARBA" id="ARBA00020265"/>
    </source>
</evidence>
<dbReference type="InterPro" id="IPR008728">
    <property type="entry name" value="Elongator_complex_protein_4"/>
</dbReference>
<evidence type="ECO:0000256" key="2">
    <source>
        <dbReference type="ARBA" id="ARBA00004496"/>
    </source>
</evidence>
<dbReference type="EMBL" id="JANEYG010000153">
    <property type="protein sequence ID" value="KAJ8911957.1"/>
    <property type="molecule type" value="Genomic_DNA"/>
</dbReference>
<keyword evidence="8" id="KW-0539">Nucleus</keyword>
<name>A0AAV8VCN7_9CUCU</name>
<dbReference type="PANTHER" id="PTHR12896:SF1">
    <property type="entry name" value="ELONGATOR COMPLEX PROTEIN 4"/>
    <property type="match status" value="1"/>
</dbReference>
<keyword evidence="6" id="KW-0963">Cytoplasm</keyword>
<gene>
    <name evidence="9" type="ORF">NQ315_012768</name>
</gene>
<reference evidence="9 10" key="1">
    <citation type="journal article" date="2023" name="Insect Mol. Biol.">
        <title>Genome sequencing provides insights into the evolution of gene families encoding plant cell wall-degrading enzymes in longhorned beetles.</title>
        <authorList>
            <person name="Shin N.R."/>
            <person name="Okamura Y."/>
            <person name="Kirsch R."/>
            <person name="Pauchet Y."/>
        </authorList>
    </citation>
    <scope>NUCLEOTIDE SEQUENCE [LARGE SCALE GENOMIC DNA]</scope>
    <source>
        <strain evidence="9">EAD_L_NR</strain>
    </source>
</reference>
<dbReference type="GO" id="GO:0005737">
    <property type="term" value="C:cytoplasm"/>
    <property type="evidence" value="ECO:0007669"/>
    <property type="project" value="UniProtKB-SubCell"/>
</dbReference>
<keyword evidence="10" id="KW-1185">Reference proteome</keyword>
<dbReference type="AlphaFoldDB" id="A0AAV8VCN7"/>
<evidence type="ECO:0000256" key="7">
    <source>
        <dbReference type="ARBA" id="ARBA00022694"/>
    </source>
</evidence>
<evidence type="ECO:0000256" key="4">
    <source>
        <dbReference type="ARBA" id="ARBA00007573"/>
    </source>
</evidence>
<accession>A0AAV8VCN7</accession>
<keyword evidence="7" id="KW-0819">tRNA processing</keyword>
<evidence type="ECO:0000256" key="1">
    <source>
        <dbReference type="ARBA" id="ARBA00004123"/>
    </source>
</evidence>
<dbReference type="GO" id="GO:0008023">
    <property type="term" value="C:transcription elongation factor complex"/>
    <property type="evidence" value="ECO:0007669"/>
    <property type="project" value="TreeGrafter"/>
</dbReference>
<dbReference type="Proteomes" id="UP001159042">
    <property type="component" value="Unassembled WGS sequence"/>
</dbReference>
<evidence type="ECO:0000313" key="9">
    <source>
        <dbReference type="EMBL" id="KAJ8911957.1"/>
    </source>
</evidence>
<proteinExistence type="inferred from homology"/>
<comment type="pathway">
    <text evidence="3">tRNA modification; 5-methoxycarbonylmethyl-2-thiouridine-tRNA biosynthesis.</text>
</comment>
<dbReference type="InterPro" id="IPR027417">
    <property type="entry name" value="P-loop_NTPase"/>
</dbReference>
<evidence type="ECO:0000256" key="6">
    <source>
        <dbReference type="ARBA" id="ARBA00022490"/>
    </source>
</evidence>
<protein>
    <recommendedName>
        <fullName evidence="5">Elongator complex protein 4</fullName>
    </recommendedName>
</protein>
<evidence type="ECO:0000313" key="10">
    <source>
        <dbReference type="Proteomes" id="UP001159042"/>
    </source>
</evidence>
<dbReference type="CDD" id="cd19494">
    <property type="entry name" value="Elp4"/>
    <property type="match status" value="1"/>
</dbReference>
<dbReference type="GO" id="GO:0002098">
    <property type="term" value="P:tRNA wobble uridine modification"/>
    <property type="evidence" value="ECO:0007669"/>
    <property type="project" value="InterPro"/>
</dbReference>
<dbReference type="PANTHER" id="PTHR12896">
    <property type="entry name" value="PAX6 NEIGHBOR PROTEIN PAXNEB"/>
    <property type="match status" value="1"/>
</dbReference>
<dbReference type="Gene3D" id="3.40.50.300">
    <property type="entry name" value="P-loop containing nucleotide triphosphate hydrolases"/>
    <property type="match status" value="1"/>
</dbReference>
<comment type="caution">
    <text evidence="9">The sequence shown here is derived from an EMBL/GenBank/DDBJ whole genome shotgun (WGS) entry which is preliminary data.</text>
</comment>
<comment type="similarity">
    <text evidence="4">Belongs to the ELP4 family.</text>
</comment>
<organism evidence="9 10">
    <name type="scientific">Exocentrus adspersus</name>
    <dbReference type="NCBI Taxonomy" id="1586481"/>
    <lineage>
        <taxon>Eukaryota</taxon>
        <taxon>Metazoa</taxon>
        <taxon>Ecdysozoa</taxon>
        <taxon>Arthropoda</taxon>
        <taxon>Hexapoda</taxon>
        <taxon>Insecta</taxon>
        <taxon>Pterygota</taxon>
        <taxon>Neoptera</taxon>
        <taxon>Endopterygota</taxon>
        <taxon>Coleoptera</taxon>
        <taxon>Polyphaga</taxon>
        <taxon>Cucujiformia</taxon>
        <taxon>Chrysomeloidea</taxon>
        <taxon>Cerambycidae</taxon>
        <taxon>Lamiinae</taxon>
        <taxon>Acanthocinini</taxon>
        <taxon>Exocentrus</taxon>
    </lineage>
</organism>
<comment type="subcellular location">
    <subcellularLocation>
        <location evidence="2">Cytoplasm</location>
    </subcellularLocation>
    <subcellularLocation>
        <location evidence="1">Nucleus</location>
    </subcellularLocation>
</comment>
<dbReference type="Pfam" id="PF05625">
    <property type="entry name" value="PAXNEB"/>
    <property type="match status" value="1"/>
</dbReference>